<dbReference type="KEGG" id="ast:Asulf_01278"/>
<feature type="transmembrane region" description="Helical" evidence="1">
    <location>
        <begin position="129"/>
        <end position="149"/>
    </location>
</feature>
<evidence type="ECO:0000313" key="2">
    <source>
        <dbReference type="EMBL" id="AGK61272.1"/>
    </source>
</evidence>
<keyword evidence="3" id="KW-1185">Reference proteome</keyword>
<dbReference type="Proteomes" id="UP000013307">
    <property type="component" value="Chromosome"/>
</dbReference>
<evidence type="ECO:0000256" key="1">
    <source>
        <dbReference type="SAM" id="Phobius"/>
    </source>
</evidence>
<accession>N0BG44</accession>
<dbReference type="RefSeq" id="WP_015590870.1">
    <property type="nucleotide sequence ID" value="NC_021169.1"/>
</dbReference>
<evidence type="ECO:0000313" key="3">
    <source>
        <dbReference type="Proteomes" id="UP000013307"/>
    </source>
</evidence>
<feature type="transmembrane region" description="Helical" evidence="1">
    <location>
        <begin position="90"/>
        <end position="109"/>
    </location>
</feature>
<keyword evidence="1" id="KW-0812">Transmembrane</keyword>
<proteinExistence type="predicted"/>
<keyword evidence="1" id="KW-0472">Membrane</keyword>
<gene>
    <name evidence="2" type="ORF">Asulf_01278</name>
</gene>
<dbReference type="HOGENOM" id="CLU_1682594_0_0_2"/>
<reference evidence="2 3" key="1">
    <citation type="journal article" date="2013" name="Genome Announc.">
        <title>Complete Genome Sequence of the Thermophilic and Facultatively Chemolithoautotrophic Sulfate Reducer Archaeoglobus sulfaticallidus Strain PM70-1T.</title>
        <authorList>
            <person name="Stokke R."/>
            <person name="Hocking W.P."/>
            <person name="Steinsbu B.O."/>
            <person name="Steen I.H."/>
        </authorList>
    </citation>
    <scope>NUCLEOTIDE SEQUENCE [LARGE SCALE GENOMIC DNA]</scope>
    <source>
        <strain evidence="2">PM70-1</strain>
    </source>
</reference>
<keyword evidence="1" id="KW-1133">Transmembrane helix</keyword>
<dbReference type="STRING" id="387631.Asulf_01278"/>
<dbReference type="GeneID" id="15392918"/>
<dbReference type="EMBL" id="CP005290">
    <property type="protein sequence ID" value="AGK61272.1"/>
    <property type="molecule type" value="Genomic_DNA"/>
</dbReference>
<name>N0BG44_9EURY</name>
<feature type="transmembrane region" description="Helical" evidence="1">
    <location>
        <begin position="7"/>
        <end position="36"/>
    </location>
</feature>
<feature type="transmembrane region" description="Helical" evidence="1">
    <location>
        <begin position="56"/>
        <end position="78"/>
    </location>
</feature>
<organism evidence="2 3">
    <name type="scientific">Archaeoglobus sulfaticallidus PM70-1</name>
    <dbReference type="NCBI Taxonomy" id="387631"/>
    <lineage>
        <taxon>Archaea</taxon>
        <taxon>Methanobacteriati</taxon>
        <taxon>Methanobacteriota</taxon>
        <taxon>Archaeoglobi</taxon>
        <taxon>Archaeoglobales</taxon>
        <taxon>Archaeoglobaceae</taxon>
        <taxon>Archaeoglobus</taxon>
    </lineage>
</organism>
<dbReference type="AlphaFoldDB" id="N0BG44"/>
<sequence length="156" mass="17379">MGKRFLIFNVLVALVYMVLAILISFIFAFPGFGVLILPQPFLDVVRGRWTLAYNPVSLSAIPWAFYIIAIHCVYYNYLGKSYLSDVLSDVKAPVLGGISVLVLNLILILTGCSDIDLHILLLNYMSEPIYWISAILVNVVVEGIAFKIARKISIPN</sequence>
<protein>
    <submittedName>
        <fullName evidence="2">Uncharacterized protein</fullName>
    </submittedName>
</protein>